<dbReference type="HOGENOM" id="CLU_2167234_0_0_0"/>
<gene>
    <name evidence="2" type="ORF">OP10G_3872</name>
</gene>
<proteinExistence type="predicted"/>
<dbReference type="AlphaFoldDB" id="A0A068NWT5"/>
<evidence type="ECO:0000313" key="2">
    <source>
        <dbReference type="EMBL" id="AIE87240.1"/>
    </source>
</evidence>
<feature type="domain" description="DinB-like" evidence="1">
    <location>
        <begin position="9"/>
        <end position="94"/>
    </location>
</feature>
<reference evidence="2 3" key="1">
    <citation type="journal article" date="2014" name="PLoS ONE">
        <title>The first complete genome sequence of the class fimbriimonadia in the phylum armatimonadetes.</title>
        <authorList>
            <person name="Hu Z.Y."/>
            <person name="Wang Y.Z."/>
            <person name="Im W.T."/>
            <person name="Wang S.Y."/>
            <person name="Zhao G.P."/>
            <person name="Zheng H.J."/>
            <person name="Quan Z.X."/>
        </authorList>
    </citation>
    <scope>NUCLEOTIDE SEQUENCE [LARGE SCALE GENOMIC DNA]</scope>
    <source>
        <strain evidence="2">Gsoil 348</strain>
    </source>
</reference>
<dbReference type="SUPFAM" id="SSF109854">
    <property type="entry name" value="DinB/YfiT-like putative metalloenzymes"/>
    <property type="match status" value="1"/>
</dbReference>
<dbReference type="Pfam" id="PF12867">
    <property type="entry name" value="DinB_2"/>
    <property type="match status" value="1"/>
</dbReference>
<sequence>MSIKGMQDWFSGQPFPFDKISDLDAWSRAKEKEFTSREQVMGLLEENSNAYLAWLDSLTPEQLASTLDMGFASFPMAMAITFPADHTRAHASQIDYIQTTYGDLDWHMAG</sequence>
<protein>
    <recommendedName>
        <fullName evidence="1">DinB-like domain-containing protein</fullName>
    </recommendedName>
</protein>
<dbReference type="EMBL" id="CP007139">
    <property type="protein sequence ID" value="AIE87240.1"/>
    <property type="molecule type" value="Genomic_DNA"/>
</dbReference>
<keyword evidence="3" id="KW-1185">Reference proteome</keyword>
<accession>A0A068NWT5</accession>
<name>A0A068NWT5_FIMGI</name>
<dbReference type="InterPro" id="IPR024775">
    <property type="entry name" value="DinB-like"/>
</dbReference>
<dbReference type="Proteomes" id="UP000027982">
    <property type="component" value="Chromosome"/>
</dbReference>
<dbReference type="InterPro" id="IPR034660">
    <property type="entry name" value="DinB/YfiT-like"/>
</dbReference>
<dbReference type="STRING" id="661478.OP10G_3872"/>
<organism evidence="2 3">
    <name type="scientific">Fimbriimonas ginsengisoli Gsoil 348</name>
    <dbReference type="NCBI Taxonomy" id="661478"/>
    <lineage>
        <taxon>Bacteria</taxon>
        <taxon>Bacillati</taxon>
        <taxon>Armatimonadota</taxon>
        <taxon>Fimbriimonadia</taxon>
        <taxon>Fimbriimonadales</taxon>
        <taxon>Fimbriimonadaceae</taxon>
        <taxon>Fimbriimonas</taxon>
    </lineage>
</organism>
<dbReference type="Gene3D" id="1.20.120.450">
    <property type="entry name" value="dinb family like domain"/>
    <property type="match status" value="1"/>
</dbReference>
<dbReference type="KEGG" id="fgi:OP10G_3872"/>
<evidence type="ECO:0000313" key="3">
    <source>
        <dbReference type="Proteomes" id="UP000027982"/>
    </source>
</evidence>
<evidence type="ECO:0000259" key="1">
    <source>
        <dbReference type="Pfam" id="PF12867"/>
    </source>
</evidence>